<accession>A0A1D8EQ41</accession>
<gene>
    <name evidence="1" type="ORF">SEA_TAQUITO_36</name>
</gene>
<protein>
    <submittedName>
        <fullName evidence="1">MRE11 double-strand break endo/exonuclease</fullName>
    </submittedName>
</protein>
<keyword evidence="1" id="KW-0269">Exonuclease</keyword>
<keyword evidence="1" id="KW-0540">Nuclease</keyword>
<proteinExistence type="predicted"/>
<organism evidence="1 2">
    <name type="scientific">Mycobacterium phage Taquito</name>
    <dbReference type="NCBI Taxonomy" id="1897500"/>
    <lineage>
        <taxon>Viruses</taxon>
        <taxon>Duplodnaviria</taxon>
        <taxon>Heunggongvirae</taxon>
        <taxon>Uroviricota</taxon>
        <taxon>Caudoviricetes</taxon>
        <taxon>Weiservirinae</taxon>
        <taxon>Fionnbharthvirus</taxon>
        <taxon>Fionnbharthvirus taquito</taxon>
    </lineage>
</organism>
<dbReference type="Gene3D" id="3.60.21.10">
    <property type="match status" value="1"/>
</dbReference>
<keyword evidence="1" id="KW-0378">Hydrolase</keyword>
<evidence type="ECO:0000313" key="2">
    <source>
        <dbReference type="Proteomes" id="UP000224956"/>
    </source>
</evidence>
<reference evidence="1 2" key="1">
    <citation type="submission" date="2016-07" db="EMBL/GenBank/DDBJ databases">
        <authorList>
            <person name="Henderson J.H."/>
            <person name="Agbayani G."/>
            <person name="Akanbi A."/>
            <person name="Allen L."/>
            <person name="Anton T."/>
            <person name="Bauer V."/>
            <person name="Benoit R."/>
            <person name="Bhakta Y."/>
            <person name="Binongcal M.A."/>
            <person name="Bobovsky T."/>
            <person name="Bual H."/>
            <person name="Calley B."/>
            <person name="Clark M."/>
            <person name="Conahan B."/>
            <person name="Cone E."/>
            <person name="Dardis C."/>
            <person name="Fangman M."/>
            <person name="Flatgard B."/>
            <person name="Focht K."/>
            <person name="Geraci K."/>
            <person name="Goodwin B."/>
            <person name="Hanson H."/>
            <person name="Hunt G."/>
            <person name="Hutton S."/>
            <person name="Illback M."/>
            <person name="Jamsa A."/>
            <person name="Konzek B."/>
            <person name="Kraus A."/>
            <person name="Kuenzi M."/>
            <person name="Laird K."/>
            <person name="Lieb M."/>
            <person name="MacKenzie A."/>
            <person name="Maurer K."/>
            <person name="Miera M."/>
            <person name="Mishler B."/>
            <person name="Naughton C."/>
            <person name="Nease R."/>
            <person name="Nelson B."/>
            <person name="Nigg N."/>
            <person name="O'Sullivan K."/>
            <person name="Orion I."/>
            <person name="Peterson C."/>
            <person name="Peterson S."/>
            <person name="Roletto M."/>
            <person name="Rush L."/>
            <person name="Schlatter T."/>
            <person name="Seidl R."/>
            <person name="Sevy E."/>
            <person name="Sonderby V."/>
            <person name="Souers H."/>
            <person name="Syvertson H."/>
            <person name="Taggard K."/>
            <person name="Takasugi J."/>
            <person name="Tietge S."/>
            <person name="Vasquez C."/>
            <person name="Velasco R."/>
            <person name="Virk M."/>
            <person name="Vologdin S."/>
            <person name="Wing S."/>
            <person name="Winslow J."/>
            <person name="Young E."/>
            <person name="Cunanan N."/>
            <person name="Dasiuk E."/>
            <person name="Fudge K."/>
            <person name="Murphy A."/>
            <person name="Poxleitner M.K."/>
            <person name="Ettinger A.-S.H."/>
            <person name="Anders K.R."/>
            <person name="Schaff J.E."/>
            <person name="Dashiell C.L."/>
            <person name="Macialek J.A."/>
            <person name="Braun M.A."/>
            <person name="Delesalle V.A."/>
            <person name="Hughes L.E."/>
            <person name="Ware V.C."/>
            <person name="Bradley K.W."/>
            <person name="Barker L.P."/>
            <person name="Asai D.J."/>
            <person name="Bowman C.A."/>
            <person name="Russell D.A."/>
            <person name="Pope W.H."/>
            <person name="Jacobs-Sera D."/>
            <person name="Hendrix R.W."/>
            <person name="Hatfull G.F."/>
        </authorList>
    </citation>
    <scope>NUCLEOTIDE SEQUENCE [LARGE SCALE GENOMIC DNA]</scope>
</reference>
<dbReference type="GO" id="GO:0004527">
    <property type="term" value="F:exonuclease activity"/>
    <property type="evidence" value="ECO:0007669"/>
    <property type="project" value="UniProtKB-KW"/>
</dbReference>
<sequence length="398" mass="44428">MSLADDAAAYPAAGSKDYRPRIEFDGRTATIDTGTIEAEPGQPPEYAELLRQVGRDPARWRLVSIDREKHWQVPYRPIEGYDERGKPIYGELTEKWLASYAMRCELIDDDAPADLDALILAAKSRRDDTSRGAPYWFVFQAGDLQLGKISRDGSTPEIVERFAQSVEAAKAELRAARRFGIGGVQISLPGDCIEGGQSQGGRNMAFMTAQTVPEQARILRRLMLYAIDELADVPHVYLDVVNGNHDENERRWNERPGDGWATETATTVHDALALNPAAYGHVEVRVPEVWTGHMTVPVGDTTVTVVHGHQWRQRQKAMDWLAKQAVHKQPPGAADLVQHGHYHTLLVEQHKTRTIIGSPTFDCGSDYYRERHGAESRRGAVVYLLRGMAGPGGWCRRL</sequence>
<name>A0A1D8EQ41_9CAUD</name>
<dbReference type="Proteomes" id="UP000224956">
    <property type="component" value="Segment"/>
</dbReference>
<dbReference type="SUPFAM" id="SSF56300">
    <property type="entry name" value="Metallo-dependent phosphatases"/>
    <property type="match status" value="1"/>
</dbReference>
<dbReference type="InterPro" id="IPR029052">
    <property type="entry name" value="Metallo-depent_PP-like"/>
</dbReference>
<keyword evidence="2" id="KW-1185">Reference proteome</keyword>
<dbReference type="EMBL" id="KX621007">
    <property type="protein sequence ID" value="AOT23157.1"/>
    <property type="molecule type" value="Genomic_DNA"/>
</dbReference>
<evidence type="ECO:0000313" key="1">
    <source>
        <dbReference type="EMBL" id="AOT23157.1"/>
    </source>
</evidence>